<protein>
    <recommendedName>
        <fullName evidence="3">DUF4375 domain-containing protein</fullName>
    </recommendedName>
</protein>
<comment type="caution">
    <text evidence="1">The sequence shown here is derived from an EMBL/GenBank/DDBJ whole genome shotgun (WGS) entry which is preliminary data.</text>
</comment>
<evidence type="ECO:0008006" key="3">
    <source>
        <dbReference type="Google" id="ProtNLM"/>
    </source>
</evidence>
<accession>A0ABV3VYB8</accession>
<name>A0ABV3VYB8_9BACI</name>
<dbReference type="EMBL" id="JBFRHK010000006">
    <property type="protein sequence ID" value="MEX3745889.1"/>
    <property type="molecule type" value="Genomic_DNA"/>
</dbReference>
<organism evidence="1 2">
    <name type="scientific">Lysinibacillus xylanilyticus</name>
    <dbReference type="NCBI Taxonomy" id="582475"/>
    <lineage>
        <taxon>Bacteria</taxon>
        <taxon>Bacillati</taxon>
        <taxon>Bacillota</taxon>
        <taxon>Bacilli</taxon>
        <taxon>Bacillales</taxon>
        <taxon>Bacillaceae</taxon>
        <taxon>Lysinibacillus</taxon>
    </lineage>
</organism>
<gene>
    <name evidence="1" type="ORF">AB1300_12155</name>
</gene>
<evidence type="ECO:0000313" key="1">
    <source>
        <dbReference type="EMBL" id="MEX3745889.1"/>
    </source>
</evidence>
<dbReference type="Proteomes" id="UP001558534">
    <property type="component" value="Unassembled WGS sequence"/>
</dbReference>
<reference evidence="1 2" key="1">
    <citation type="submission" date="2024-07" db="EMBL/GenBank/DDBJ databases">
        <title>Characterization of a bacterium isolated from hydrolysated instant sea cucumber by whole-genome sequencing and metabolomics.</title>
        <authorList>
            <person name="Luo X."/>
            <person name="Zhang Z."/>
            <person name="Zheng Z."/>
            <person name="Zhang W."/>
            <person name="Ming T."/>
            <person name="Jiao L."/>
            <person name="Su X."/>
            <person name="Kong F."/>
            <person name="Xu J."/>
        </authorList>
    </citation>
    <scope>NUCLEOTIDE SEQUENCE [LARGE SCALE GENOMIC DNA]</scope>
    <source>
        <strain evidence="1 2">XL-2024</strain>
    </source>
</reference>
<evidence type="ECO:0000313" key="2">
    <source>
        <dbReference type="Proteomes" id="UP001558534"/>
    </source>
</evidence>
<dbReference type="RefSeq" id="WP_368636734.1">
    <property type="nucleotide sequence ID" value="NZ_JBFRHK010000006.1"/>
</dbReference>
<sequence>MRIGLNEIWDGKIPTDEMNLAELSDKIWEIGELDAIQEKVSPELFQLHIAINTIGNWQCDGWDGIIAYQPHLVPYISEVLAKFGLQHLQRAFDEVIAIFPDFITFEDDSLYCDMINFLHNMRLKVSDERLNAYTQEERQAMVTQYQEKLNQLDKMTGPLWGYGSPMDGWAIILEYIQKIEKSI</sequence>
<keyword evidence="2" id="KW-1185">Reference proteome</keyword>
<proteinExistence type="predicted"/>